<reference evidence="1" key="1">
    <citation type="submission" date="2014-09" db="EMBL/GenBank/DDBJ databases">
        <authorList>
            <person name="Magalhaes I.L.F."/>
            <person name="Oliveira U."/>
            <person name="Santos F.R."/>
            <person name="Vidigal T.H.D.A."/>
            <person name="Brescovit A.D."/>
            <person name="Santos A.J."/>
        </authorList>
    </citation>
    <scope>NUCLEOTIDE SEQUENCE</scope>
    <source>
        <tissue evidence="1">Shoot tissue taken approximately 20 cm above the soil surface</tissue>
    </source>
</reference>
<dbReference type="EMBL" id="GBRH01191146">
    <property type="protein sequence ID" value="JAE06750.1"/>
    <property type="molecule type" value="Transcribed_RNA"/>
</dbReference>
<name>A0A0A9F154_ARUDO</name>
<sequence>MLIDLGVQLSVSCLWDEHEAYPLDI</sequence>
<evidence type="ECO:0000313" key="1">
    <source>
        <dbReference type="EMBL" id="JAE06750.1"/>
    </source>
</evidence>
<reference evidence="1" key="2">
    <citation type="journal article" date="2015" name="Data Brief">
        <title>Shoot transcriptome of the giant reed, Arundo donax.</title>
        <authorList>
            <person name="Barrero R.A."/>
            <person name="Guerrero F.D."/>
            <person name="Moolhuijzen P."/>
            <person name="Goolsby J.A."/>
            <person name="Tidwell J."/>
            <person name="Bellgard S.E."/>
            <person name="Bellgard M.I."/>
        </authorList>
    </citation>
    <scope>NUCLEOTIDE SEQUENCE</scope>
    <source>
        <tissue evidence="1">Shoot tissue taken approximately 20 cm above the soil surface</tissue>
    </source>
</reference>
<protein>
    <submittedName>
        <fullName evidence="1">Uncharacterized protein</fullName>
    </submittedName>
</protein>
<organism evidence="1">
    <name type="scientific">Arundo donax</name>
    <name type="common">Giant reed</name>
    <name type="synonym">Donax arundinaceus</name>
    <dbReference type="NCBI Taxonomy" id="35708"/>
    <lineage>
        <taxon>Eukaryota</taxon>
        <taxon>Viridiplantae</taxon>
        <taxon>Streptophyta</taxon>
        <taxon>Embryophyta</taxon>
        <taxon>Tracheophyta</taxon>
        <taxon>Spermatophyta</taxon>
        <taxon>Magnoliopsida</taxon>
        <taxon>Liliopsida</taxon>
        <taxon>Poales</taxon>
        <taxon>Poaceae</taxon>
        <taxon>PACMAD clade</taxon>
        <taxon>Arundinoideae</taxon>
        <taxon>Arundineae</taxon>
        <taxon>Arundo</taxon>
    </lineage>
</organism>
<proteinExistence type="predicted"/>
<accession>A0A0A9F154</accession>
<dbReference type="AlphaFoldDB" id="A0A0A9F154"/>